<protein>
    <recommendedName>
        <fullName evidence="3">C-type lectin domain-containing protein</fullName>
    </recommendedName>
</protein>
<dbReference type="AlphaFoldDB" id="A0AAV3XUN6"/>
<evidence type="ECO:0008006" key="3">
    <source>
        <dbReference type="Google" id="ProtNLM"/>
    </source>
</evidence>
<keyword evidence="2" id="KW-1185">Reference proteome</keyword>
<evidence type="ECO:0000313" key="2">
    <source>
        <dbReference type="Proteomes" id="UP001050975"/>
    </source>
</evidence>
<evidence type="ECO:0000313" key="1">
    <source>
        <dbReference type="EMBL" id="GET44487.1"/>
    </source>
</evidence>
<organism evidence="1 2">
    <name type="scientific">Microseira wollei NIES-4236</name>
    <dbReference type="NCBI Taxonomy" id="2530354"/>
    <lineage>
        <taxon>Bacteria</taxon>
        <taxon>Bacillati</taxon>
        <taxon>Cyanobacteriota</taxon>
        <taxon>Cyanophyceae</taxon>
        <taxon>Oscillatoriophycideae</taxon>
        <taxon>Aerosakkonematales</taxon>
        <taxon>Aerosakkonemataceae</taxon>
        <taxon>Microseira</taxon>
    </lineage>
</organism>
<dbReference type="EMBL" id="BLAY01000373">
    <property type="protein sequence ID" value="GET44487.1"/>
    <property type="molecule type" value="Genomic_DNA"/>
</dbReference>
<reference evidence="1" key="1">
    <citation type="submission" date="2019-10" db="EMBL/GenBank/DDBJ databases">
        <title>Draft genome sequece of Microseira wollei NIES-4236.</title>
        <authorList>
            <person name="Yamaguchi H."/>
            <person name="Suzuki S."/>
            <person name="Kawachi M."/>
        </authorList>
    </citation>
    <scope>NUCLEOTIDE SEQUENCE</scope>
    <source>
        <strain evidence="1">NIES-4236</strain>
    </source>
</reference>
<comment type="caution">
    <text evidence="1">The sequence shown here is derived from an EMBL/GenBank/DDBJ whole genome shotgun (WGS) entry which is preliminary data.</text>
</comment>
<proteinExistence type="predicted"/>
<dbReference type="RefSeq" id="WP_226594560.1">
    <property type="nucleotide sequence ID" value="NZ_BLAY01000373.1"/>
</dbReference>
<accession>A0AAV3XUN6</accession>
<sequence length="82" mass="9295">MSLQTIHTVCPPAPALEGAIASGWNPVCHITYTRDTWVKLLQRKSEYAFDEAKLLCQDSSDTWVAWVPDFGEVVLDRSDFYC</sequence>
<gene>
    <name evidence="1" type="ORF">MiSe_93160</name>
</gene>
<dbReference type="Proteomes" id="UP001050975">
    <property type="component" value="Unassembled WGS sequence"/>
</dbReference>
<name>A0AAV3XUN6_9CYAN</name>